<keyword evidence="1" id="KW-0805">Transcription regulation</keyword>
<dbReference type="OrthoDB" id="2647120at2"/>
<evidence type="ECO:0000256" key="3">
    <source>
        <dbReference type="ARBA" id="ARBA00023163"/>
    </source>
</evidence>
<reference evidence="8" key="1">
    <citation type="submission" date="2018-12" db="EMBL/GenBank/DDBJ databases">
        <title>Complete genome sequence of Paenibacillus sp. MBLB1234.</title>
        <authorList>
            <person name="Nam Y.-D."/>
            <person name="Kang J."/>
            <person name="Chung W.-H."/>
            <person name="Park Y.S."/>
        </authorList>
    </citation>
    <scope>NUCLEOTIDE SEQUENCE [LARGE SCALE GENOMIC DNA]</scope>
    <source>
        <strain evidence="8">MBLB1234</strain>
    </source>
</reference>
<evidence type="ECO:0000256" key="4">
    <source>
        <dbReference type="SAM" id="MobiDB-lite"/>
    </source>
</evidence>
<keyword evidence="8" id="KW-1185">Reference proteome</keyword>
<gene>
    <name evidence="7" type="ORF">EI981_06840</name>
</gene>
<dbReference type="SUPFAM" id="SSF46689">
    <property type="entry name" value="Homeodomain-like"/>
    <property type="match status" value="1"/>
</dbReference>
<proteinExistence type="predicted"/>
<organism evidence="7 8">
    <name type="scientific">Paenibacillus lutimineralis</name>
    <dbReference type="NCBI Taxonomy" id="2707005"/>
    <lineage>
        <taxon>Bacteria</taxon>
        <taxon>Bacillati</taxon>
        <taxon>Bacillota</taxon>
        <taxon>Bacilli</taxon>
        <taxon>Bacillales</taxon>
        <taxon>Paenibacillaceae</taxon>
        <taxon>Paenibacillus</taxon>
    </lineage>
</organism>
<dbReference type="SMART" id="SM00342">
    <property type="entry name" value="HTH_ARAC"/>
    <property type="match status" value="1"/>
</dbReference>
<keyword evidence="3" id="KW-0804">Transcription</keyword>
<feature type="transmembrane region" description="Helical" evidence="5">
    <location>
        <begin position="31"/>
        <end position="49"/>
    </location>
</feature>
<dbReference type="GO" id="GO:0043565">
    <property type="term" value="F:sequence-specific DNA binding"/>
    <property type="evidence" value="ECO:0007669"/>
    <property type="project" value="InterPro"/>
</dbReference>
<dbReference type="Pfam" id="PF12833">
    <property type="entry name" value="HTH_18"/>
    <property type="match status" value="1"/>
</dbReference>
<dbReference type="Gene3D" id="1.10.10.60">
    <property type="entry name" value="Homeodomain-like"/>
    <property type="match status" value="2"/>
</dbReference>
<accession>A0A3Q9I743</accession>
<feature type="transmembrane region" description="Helical" evidence="5">
    <location>
        <begin position="309"/>
        <end position="329"/>
    </location>
</feature>
<evidence type="ECO:0000256" key="1">
    <source>
        <dbReference type="ARBA" id="ARBA00023015"/>
    </source>
</evidence>
<dbReference type="PROSITE" id="PS00041">
    <property type="entry name" value="HTH_ARAC_FAMILY_1"/>
    <property type="match status" value="1"/>
</dbReference>
<keyword evidence="2" id="KW-0238">DNA-binding</keyword>
<dbReference type="EMBL" id="CP034346">
    <property type="protein sequence ID" value="AZS14202.1"/>
    <property type="molecule type" value="Genomic_DNA"/>
</dbReference>
<keyword evidence="5" id="KW-0472">Membrane</keyword>
<evidence type="ECO:0000259" key="6">
    <source>
        <dbReference type="PROSITE" id="PS01124"/>
    </source>
</evidence>
<dbReference type="InterPro" id="IPR009057">
    <property type="entry name" value="Homeodomain-like_sf"/>
</dbReference>
<evidence type="ECO:0000256" key="5">
    <source>
        <dbReference type="SAM" id="Phobius"/>
    </source>
</evidence>
<feature type="region of interest" description="Disordered" evidence="4">
    <location>
        <begin position="759"/>
        <end position="780"/>
    </location>
</feature>
<evidence type="ECO:0000313" key="7">
    <source>
        <dbReference type="EMBL" id="AZS14202.1"/>
    </source>
</evidence>
<dbReference type="Proteomes" id="UP000270678">
    <property type="component" value="Chromosome"/>
</dbReference>
<keyword evidence="5" id="KW-0812">Transmembrane</keyword>
<dbReference type="AlphaFoldDB" id="A0A3Q9I743"/>
<dbReference type="InterPro" id="IPR018060">
    <property type="entry name" value="HTH_AraC"/>
</dbReference>
<sequence>MAKLAPKISIESKFLISWNGFKSKLLLKYTLSYILIFLIPLTLVTLLIYENAVSALRKEIEQTNFNQLNQVKITIDERMSELQHITSRIAYDQKLSSYMVHDPYYSMEAIETLGNYKANSGILEDLFLYFHNDDQIYSYRGLTDIDVVFGNLYHYDNWNSKQIYHDLNEINQPIVRPAEYVTVNSRKDSTLTMLFPIKPTDLYPNATVVYMVNEAMFTGVMDTILNNFSGNGYIFTHDGQLLTSVNKETEISPETIHMLSTLEPGIHNMKLNGIQHSVVSTKSKENNWTYVTTIPSYQFFSKVVHIQTLILIVFLVTVISGVVAAVFLAKRQYHPIKDIIEFTKQKYNSNHSARTRNEWEWIKQTIHEYSARIDTQIPFVRNQCLLLLFKHGKPNDPDIESMIIRSGLEYPGEQGLYLSIILAWDDYAVADEALSIQHYMQEMLSELELPNLKARIFGIEFNTKDQFALLVSMPADSSESVQKRIEAIIEAIKIIVIDNAQVIPYFGVGLPYPDLASMNQSFIEAATAIDNRIIGVNGRVTYFEQLQDIVVTEAEAFWIPKKSFLKLEQSLKQGNESVANQVIGDIIRQIKEEALSPALLRCICSDLLNSMLRTSYELGVTEVFKSLNNYTVYETLEELEVGLTDLTRRICDQVERNTETDQPSLFEDIVSYVDQRYADYTLSLEHVALKYSVSISYLSRTFKDRTGINFTQYIWERRMEEVKRLLITTNAPLKEIIEQVGYLDAPNFIRKFKKETGVTPGQYRKQHENQEKSSRRLPIS</sequence>
<feature type="compositionally biased region" description="Basic and acidic residues" evidence="4">
    <location>
        <begin position="765"/>
        <end position="774"/>
    </location>
</feature>
<dbReference type="InterPro" id="IPR018062">
    <property type="entry name" value="HTH_AraC-typ_CS"/>
</dbReference>
<protein>
    <submittedName>
        <fullName evidence="7">AraC family transcriptional regulator</fullName>
    </submittedName>
</protein>
<dbReference type="GO" id="GO:0003700">
    <property type="term" value="F:DNA-binding transcription factor activity"/>
    <property type="evidence" value="ECO:0007669"/>
    <property type="project" value="InterPro"/>
</dbReference>
<dbReference type="PANTHER" id="PTHR43280">
    <property type="entry name" value="ARAC-FAMILY TRANSCRIPTIONAL REGULATOR"/>
    <property type="match status" value="1"/>
</dbReference>
<feature type="domain" description="HTH araC/xylS-type" evidence="6">
    <location>
        <begin position="667"/>
        <end position="766"/>
    </location>
</feature>
<evidence type="ECO:0000256" key="2">
    <source>
        <dbReference type="ARBA" id="ARBA00023125"/>
    </source>
</evidence>
<name>A0A3Q9I743_9BACL</name>
<dbReference type="RefSeq" id="WP_126996639.1">
    <property type="nucleotide sequence ID" value="NZ_CP034346.1"/>
</dbReference>
<dbReference type="PROSITE" id="PS01124">
    <property type="entry name" value="HTH_ARAC_FAMILY_2"/>
    <property type="match status" value="1"/>
</dbReference>
<dbReference type="PANTHER" id="PTHR43280:SF2">
    <property type="entry name" value="HTH-TYPE TRANSCRIPTIONAL REGULATOR EXSA"/>
    <property type="match status" value="1"/>
</dbReference>
<dbReference type="KEGG" id="plut:EI981_06840"/>
<keyword evidence="5" id="KW-1133">Transmembrane helix</keyword>
<evidence type="ECO:0000313" key="8">
    <source>
        <dbReference type="Proteomes" id="UP000270678"/>
    </source>
</evidence>